<feature type="transmembrane region" description="Helical" evidence="1">
    <location>
        <begin position="40"/>
        <end position="61"/>
    </location>
</feature>
<dbReference type="CDD" id="cd11614">
    <property type="entry name" value="SAF_CpaB_FlgA_like"/>
    <property type="match status" value="1"/>
</dbReference>
<dbReference type="EMBL" id="PIPK01000016">
    <property type="protein sequence ID" value="RUO19395.1"/>
    <property type="molecule type" value="Genomic_DNA"/>
</dbReference>
<protein>
    <submittedName>
        <fullName evidence="3">Flp pilus assembly protein CpaB</fullName>
    </submittedName>
</protein>
<comment type="caution">
    <text evidence="3">The sequence shown here is derived from an EMBL/GenBank/DDBJ whole genome shotgun (WGS) entry which is preliminary data.</text>
</comment>
<keyword evidence="1" id="KW-0472">Membrane</keyword>
<accession>A0ABY0BP36</accession>
<keyword evidence="1" id="KW-0812">Transmembrane</keyword>
<reference evidence="3 4" key="1">
    <citation type="journal article" date="2018" name="Front. Microbiol.">
        <title>Genome-Based Analysis Reveals the Taxonomy and Diversity of the Family Idiomarinaceae.</title>
        <authorList>
            <person name="Liu Y."/>
            <person name="Lai Q."/>
            <person name="Shao Z."/>
        </authorList>
    </citation>
    <scope>NUCLEOTIDE SEQUENCE [LARGE SCALE GENOMIC DNA]</scope>
    <source>
        <strain evidence="3 4">CF12-14</strain>
    </source>
</reference>
<evidence type="ECO:0000313" key="3">
    <source>
        <dbReference type="EMBL" id="RUO19395.1"/>
    </source>
</evidence>
<name>A0ABY0BP36_9GAMM</name>
<dbReference type="SMART" id="SM00858">
    <property type="entry name" value="SAF"/>
    <property type="match status" value="1"/>
</dbReference>
<feature type="domain" description="SAF" evidence="2">
    <location>
        <begin position="78"/>
        <end position="142"/>
    </location>
</feature>
<dbReference type="InterPro" id="IPR017592">
    <property type="entry name" value="Pilus_assmbl_Flp-typ_CpaB"/>
</dbReference>
<evidence type="ECO:0000259" key="2">
    <source>
        <dbReference type="SMART" id="SM00858"/>
    </source>
</evidence>
<gene>
    <name evidence="3" type="primary">cpaB</name>
    <name evidence="3" type="ORF">CWE07_13005</name>
</gene>
<keyword evidence="4" id="KW-1185">Reference proteome</keyword>
<organism evidence="3 4">
    <name type="scientific">Aliidiomarina maris</name>
    <dbReference type="NCBI Taxonomy" id="531312"/>
    <lineage>
        <taxon>Bacteria</taxon>
        <taxon>Pseudomonadati</taxon>
        <taxon>Pseudomonadota</taxon>
        <taxon>Gammaproteobacteria</taxon>
        <taxon>Alteromonadales</taxon>
        <taxon>Idiomarinaceae</taxon>
        <taxon>Aliidiomarina</taxon>
    </lineage>
</organism>
<dbReference type="InterPro" id="IPR013974">
    <property type="entry name" value="SAF"/>
</dbReference>
<dbReference type="Pfam" id="PF16976">
    <property type="entry name" value="RcpC"/>
    <property type="match status" value="1"/>
</dbReference>
<proteinExistence type="predicted"/>
<evidence type="ECO:0000256" key="1">
    <source>
        <dbReference type="SAM" id="Phobius"/>
    </source>
</evidence>
<dbReference type="NCBIfam" id="TIGR03177">
    <property type="entry name" value="pilus_cpaB"/>
    <property type="match status" value="1"/>
</dbReference>
<dbReference type="Pfam" id="PF08666">
    <property type="entry name" value="SAF"/>
    <property type="match status" value="1"/>
</dbReference>
<sequence length="297" mass="32904">MAVGACAHTYCGGTNRHWPDYLNSDRRNCAMTLKLHWYPWVPLCIGALCAVAAIITMRVYIAHALQQDLPVVEPIHRQWVVVANQDLAAGNTLQAEALSAREVPALGLAPDTFAPHIASQLFSQRLAHPVQRGQPIQQLHLQYASPASLAAALADGTRAFTIQVNEQDSHAHMIQPGDKVDIVATEFERSFVLASAVEVIATGPLGGRSDGEINNPTAWHGNQYRTLTFAIDKRLVPQLERMQQQHILSFWLRPSVDTEPLYLHTEVQVEWIIGGQLNSEHASHQLIQHPTQQAAWL</sequence>
<keyword evidence="1" id="KW-1133">Transmembrane helix</keyword>
<dbReference type="InterPro" id="IPR031571">
    <property type="entry name" value="RcpC_dom"/>
</dbReference>
<dbReference type="Proteomes" id="UP000287865">
    <property type="component" value="Unassembled WGS sequence"/>
</dbReference>
<evidence type="ECO:0000313" key="4">
    <source>
        <dbReference type="Proteomes" id="UP000287865"/>
    </source>
</evidence>